<dbReference type="SMART" id="SM00849">
    <property type="entry name" value="Lactamase_B"/>
    <property type="match status" value="1"/>
</dbReference>
<dbReference type="Pfam" id="PF00753">
    <property type="entry name" value="Lactamase_B"/>
    <property type="match status" value="1"/>
</dbReference>
<reference evidence="2" key="2">
    <citation type="submission" date="2015-03" db="EMBL/GenBank/DDBJ databases">
        <title>Genome sequence of Pseudoalteromonas citrea.</title>
        <authorList>
            <person name="Xie B.-B."/>
            <person name="Rong J.-C."/>
            <person name="Qin Q.-L."/>
            <person name="Zhang Y.-Z."/>
        </authorList>
    </citation>
    <scope>NUCLEOTIDE SEQUENCE</scope>
    <source>
        <strain evidence="2">DSM 8771</strain>
    </source>
</reference>
<dbReference type="Gene3D" id="3.60.15.10">
    <property type="entry name" value="Ribonuclease Z/Hydroxyacylglutathione hydrolase-like"/>
    <property type="match status" value="1"/>
</dbReference>
<gene>
    <name evidence="2" type="ORF">PCIT_a2724</name>
</gene>
<name>A0AAD4AHI7_9GAMM</name>
<dbReference type="InterPro" id="IPR036866">
    <property type="entry name" value="RibonucZ/Hydroxyglut_hydro"/>
</dbReference>
<sequence>MIALPKMMNDLNRDTTMNKFMLLLTSVSLATSVYAENNVPLSLKVYNADSNSFHVNSTLVYGDSEAAVIDAGFSKADALRIAANVLDSGKELTTIFISQADPDYYFGAETLKKLFPEAKIIATPAVKKVIEEKMAKKIAYWGPKMGDNAPNNLVTPSAYQKLSFTVDGHAIEIKGTTGLLAHRPYLWIPSQQAIVGDIAVFGDLHVWTADVQGEAQWNAWLQQLAEMKKLSPKIVVPGHMKKDTKLDAGNLDYTSTYLTTFDKVKKNSPDSKMLINKMNTLYPNAQFPLSLNIGAKVHKGEMKW</sequence>
<dbReference type="InterPro" id="IPR050855">
    <property type="entry name" value="NDM-1-like"/>
</dbReference>
<comment type="caution">
    <text evidence="2">The sequence shown here is derived from an EMBL/GenBank/DDBJ whole genome shotgun (WGS) entry which is preliminary data.</text>
</comment>
<dbReference type="InterPro" id="IPR001279">
    <property type="entry name" value="Metallo-B-lactamas"/>
</dbReference>
<protein>
    <recommendedName>
        <fullName evidence="1">Metallo-beta-lactamase domain-containing protein</fullName>
    </recommendedName>
</protein>
<dbReference type="EMBL" id="AHBZ03000021">
    <property type="protein sequence ID" value="KAF7769818.1"/>
    <property type="molecule type" value="Genomic_DNA"/>
</dbReference>
<dbReference type="PANTHER" id="PTHR42951:SF14">
    <property type="entry name" value="METALLO-BETA-LACTAMASE SUPERFAMILY PROTEIN"/>
    <property type="match status" value="1"/>
</dbReference>
<accession>A0AAD4AHI7</accession>
<organism evidence="2 3">
    <name type="scientific">Pseudoalteromonas citrea</name>
    <dbReference type="NCBI Taxonomy" id="43655"/>
    <lineage>
        <taxon>Bacteria</taxon>
        <taxon>Pseudomonadati</taxon>
        <taxon>Pseudomonadota</taxon>
        <taxon>Gammaproteobacteria</taxon>
        <taxon>Alteromonadales</taxon>
        <taxon>Pseudoalteromonadaceae</taxon>
        <taxon>Pseudoalteromonas</taxon>
    </lineage>
</organism>
<dbReference type="CDD" id="cd07739">
    <property type="entry name" value="metallo-hydrolase-like_MBL-fold"/>
    <property type="match status" value="1"/>
</dbReference>
<reference evidence="2" key="1">
    <citation type="journal article" date="2012" name="J. Bacteriol.">
        <title>Genome sequences of type strains of seven species of the marine bacterium Pseudoalteromonas.</title>
        <authorList>
            <person name="Xie B.B."/>
            <person name="Shu Y.L."/>
            <person name="Qin Q.L."/>
            <person name="Rong J.C."/>
            <person name="Zhang X.Y."/>
            <person name="Chen X.L."/>
            <person name="Shi M."/>
            <person name="He H.L."/>
            <person name="Zhou B.C."/>
            <person name="Zhang Y.Z."/>
        </authorList>
    </citation>
    <scope>NUCLEOTIDE SEQUENCE</scope>
    <source>
        <strain evidence="2">DSM 8771</strain>
    </source>
</reference>
<evidence type="ECO:0000259" key="1">
    <source>
        <dbReference type="SMART" id="SM00849"/>
    </source>
</evidence>
<evidence type="ECO:0000313" key="2">
    <source>
        <dbReference type="EMBL" id="KAF7769818.1"/>
    </source>
</evidence>
<feature type="domain" description="Metallo-beta-lactamase" evidence="1">
    <location>
        <begin position="54"/>
        <end position="239"/>
    </location>
</feature>
<dbReference type="SUPFAM" id="SSF56281">
    <property type="entry name" value="Metallo-hydrolase/oxidoreductase"/>
    <property type="match status" value="1"/>
</dbReference>
<dbReference type="Proteomes" id="UP000016487">
    <property type="component" value="Unassembled WGS sequence"/>
</dbReference>
<dbReference type="AlphaFoldDB" id="A0AAD4AHI7"/>
<evidence type="ECO:0000313" key="3">
    <source>
        <dbReference type="Proteomes" id="UP000016487"/>
    </source>
</evidence>
<proteinExistence type="predicted"/>
<dbReference type="PANTHER" id="PTHR42951">
    <property type="entry name" value="METALLO-BETA-LACTAMASE DOMAIN-CONTAINING"/>
    <property type="match status" value="1"/>
</dbReference>